<dbReference type="AlphaFoldDB" id="A0AA89BJR6"/>
<comment type="caution">
    <text evidence="2">The sequence shown here is derived from an EMBL/GenBank/DDBJ whole genome shotgun (WGS) entry which is preliminary data.</text>
</comment>
<keyword evidence="3" id="KW-1185">Reference proteome</keyword>
<reference evidence="2" key="1">
    <citation type="submission" date="2022-12" db="EMBL/GenBank/DDBJ databases">
        <title>Draft genome assemblies for two species of Escallonia (Escalloniales).</title>
        <authorList>
            <person name="Chanderbali A."/>
            <person name="Dervinis C."/>
            <person name="Anghel I."/>
            <person name="Soltis D."/>
            <person name="Soltis P."/>
            <person name="Zapata F."/>
        </authorList>
    </citation>
    <scope>NUCLEOTIDE SEQUENCE</scope>
    <source>
        <strain evidence="2">UCBG64.0493</strain>
        <tissue evidence="2">Leaf</tissue>
    </source>
</reference>
<dbReference type="Gene3D" id="1.25.40.10">
    <property type="entry name" value="Tetratricopeptide repeat domain"/>
    <property type="match status" value="2"/>
</dbReference>
<dbReference type="InterPro" id="IPR002885">
    <property type="entry name" value="PPR_rpt"/>
</dbReference>
<dbReference type="Proteomes" id="UP001188597">
    <property type="component" value="Unassembled WGS sequence"/>
</dbReference>
<dbReference type="InterPro" id="IPR011990">
    <property type="entry name" value="TPR-like_helical_dom_sf"/>
</dbReference>
<organism evidence="2 3">
    <name type="scientific">Escallonia herrerae</name>
    <dbReference type="NCBI Taxonomy" id="1293975"/>
    <lineage>
        <taxon>Eukaryota</taxon>
        <taxon>Viridiplantae</taxon>
        <taxon>Streptophyta</taxon>
        <taxon>Embryophyta</taxon>
        <taxon>Tracheophyta</taxon>
        <taxon>Spermatophyta</taxon>
        <taxon>Magnoliopsida</taxon>
        <taxon>eudicotyledons</taxon>
        <taxon>Gunneridae</taxon>
        <taxon>Pentapetalae</taxon>
        <taxon>asterids</taxon>
        <taxon>campanulids</taxon>
        <taxon>Escalloniales</taxon>
        <taxon>Escalloniaceae</taxon>
        <taxon>Escallonia</taxon>
    </lineage>
</organism>
<evidence type="ECO:0008006" key="4">
    <source>
        <dbReference type="Google" id="ProtNLM"/>
    </source>
</evidence>
<evidence type="ECO:0000256" key="1">
    <source>
        <dbReference type="ARBA" id="ARBA00022737"/>
    </source>
</evidence>
<name>A0AA89BJR6_9ASTE</name>
<evidence type="ECO:0000313" key="2">
    <source>
        <dbReference type="EMBL" id="KAK3043663.1"/>
    </source>
</evidence>
<sequence length="373" mass="41239">MIGMGHPPDGFTMSAAITACTNLRDLDKGKPVVCLCIKLGFLSNTIVSSSVIDLFSKCNRVEDSVRIFEERDVWDSAVCNSMMSSYAWHALEENALQTFVLALRENLRPTEFTLSCVVSCASVFCPVEQGSQLHSLVVKLGFESDSIVASSLVEIMIAGLGYNGKVVESLDLFRKLLEKGPPPDEITLAGVLLACNYGGFIDEGMLIFSSMEKIYGLPPRNERYTCVVDMMSRAGKLKEALDIIKKMPCEPSSQIWRSIIHACEVHGDLKVTERVAEKMMELEPNSSLPYLVLAKEYELRGRWESLVRVRKVMKEGNAKKVVGCSWVGIKARVFVFGPDQVLDLSGKDIYSILRLLMHDMDDGACACQPSSAI</sequence>
<dbReference type="GO" id="GO:0009451">
    <property type="term" value="P:RNA modification"/>
    <property type="evidence" value="ECO:0007669"/>
    <property type="project" value="InterPro"/>
</dbReference>
<dbReference type="GO" id="GO:0099402">
    <property type="term" value="P:plant organ development"/>
    <property type="evidence" value="ECO:0007669"/>
    <property type="project" value="UniProtKB-ARBA"/>
</dbReference>
<dbReference type="Pfam" id="PF01535">
    <property type="entry name" value="PPR"/>
    <property type="match status" value="3"/>
</dbReference>
<dbReference type="GO" id="GO:0003723">
    <property type="term" value="F:RNA binding"/>
    <property type="evidence" value="ECO:0007669"/>
    <property type="project" value="InterPro"/>
</dbReference>
<evidence type="ECO:0000313" key="3">
    <source>
        <dbReference type="Proteomes" id="UP001188597"/>
    </source>
</evidence>
<dbReference type="EMBL" id="JAVXUP010000003">
    <property type="protein sequence ID" value="KAK3043663.1"/>
    <property type="molecule type" value="Genomic_DNA"/>
</dbReference>
<accession>A0AA89BJR6</accession>
<gene>
    <name evidence="2" type="ORF">RJ639_000079</name>
</gene>
<proteinExistence type="predicted"/>
<keyword evidence="1" id="KW-0677">Repeat</keyword>
<dbReference type="FunFam" id="1.25.40.10:FF:000158">
    <property type="entry name" value="pentatricopeptide repeat-containing protein At2g33680"/>
    <property type="match status" value="1"/>
</dbReference>
<dbReference type="InterPro" id="IPR046848">
    <property type="entry name" value="E_motif"/>
</dbReference>
<dbReference type="InterPro" id="IPR046960">
    <property type="entry name" value="PPR_At4g14850-like_plant"/>
</dbReference>
<dbReference type="Pfam" id="PF20431">
    <property type="entry name" value="E_motif"/>
    <property type="match status" value="1"/>
</dbReference>
<protein>
    <recommendedName>
        <fullName evidence="4">Pentatricopeptide repeat-containing protein</fullName>
    </recommendedName>
</protein>
<dbReference type="PANTHER" id="PTHR47926:SF479">
    <property type="entry name" value="PENTACOTRIPEPTIDE-REPEAT REGION OF PRORP DOMAIN-CONTAINING PROTEIN"/>
    <property type="match status" value="1"/>
</dbReference>
<dbReference type="PANTHER" id="PTHR47926">
    <property type="entry name" value="PENTATRICOPEPTIDE REPEAT-CONTAINING PROTEIN"/>
    <property type="match status" value="1"/>
</dbReference>